<sequence>MQNTLFLLCLLASPLALYASVRPYKNYRGSGTAISTATPVPQYQKVGLDLCPTCIQFTGEAINELLNIILNLGVVGSCGKVCSALEQKTGSQALGLVCDLLCDYVGIEEFIKLIQKADLDPFYFCELIKICPIFDTGDATITQLSVTPLSGPQGPKQIAVAYTSKNGTGTGEIIVGIQTVDGLPIENGFVHDAQPAGTYPLSLTLKAEPDPNCDPSQGFCEQWLPGNYSVTVDVCNGECGSAHPNSKVYDRKTTGFIITEN</sequence>
<accession>A0AAN8PTH5</accession>
<organism evidence="4 5">
    <name type="scientific">Patella caerulea</name>
    <name type="common">Rayed Mediterranean limpet</name>
    <dbReference type="NCBI Taxonomy" id="87958"/>
    <lineage>
        <taxon>Eukaryota</taxon>
        <taxon>Metazoa</taxon>
        <taxon>Spiralia</taxon>
        <taxon>Lophotrochozoa</taxon>
        <taxon>Mollusca</taxon>
        <taxon>Gastropoda</taxon>
        <taxon>Patellogastropoda</taxon>
        <taxon>Patelloidea</taxon>
        <taxon>Patellidae</taxon>
        <taxon>Patella</taxon>
    </lineage>
</organism>
<dbReference type="EMBL" id="JAZGQO010000007">
    <property type="protein sequence ID" value="KAK6183703.1"/>
    <property type="molecule type" value="Genomic_DNA"/>
</dbReference>
<evidence type="ECO:0000313" key="4">
    <source>
        <dbReference type="EMBL" id="KAK6183703.1"/>
    </source>
</evidence>
<dbReference type="AlphaFoldDB" id="A0AAN8PTH5"/>
<feature type="chain" id="PRO_5042918362" description="Saposin B-type domain-containing protein" evidence="2">
    <location>
        <begin position="20"/>
        <end position="261"/>
    </location>
</feature>
<dbReference type="PROSITE" id="PS50015">
    <property type="entry name" value="SAP_B"/>
    <property type="match status" value="1"/>
</dbReference>
<keyword evidence="2" id="KW-0732">Signal</keyword>
<dbReference type="Proteomes" id="UP001347796">
    <property type="component" value="Unassembled WGS sequence"/>
</dbReference>
<dbReference type="InterPro" id="IPR008139">
    <property type="entry name" value="SaposinB_dom"/>
</dbReference>
<keyword evidence="5" id="KW-1185">Reference proteome</keyword>
<reference evidence="4 5" key="1">
    <citation type="submission" date="2024-01" db="EMBL/GenBank/DDBJ databases">
        <title>The genome of the rayed Mediterranean limpet Patella caerulea (Linnaeus, 1758).</title>
        <authorList>
            <person name="Anh-Thu Weber A."/>
            <person name="Halstead-Nussloch G."/>
        </authorList>
    </citation>
    <scope>NUCLEOTIDE SEQUENCE [LARGE SCALE GENOMIC DNA]</scope>
    <source>
        <strain evidence="4">AATW-2023a</strain>
        <tissue evidence="4">Whole specimen</tissue>
    </source>
</reference>
<protein>
    <recommendedName>
        <fullName evidence="3">Saposin B-type domain-containing protein</fullName>
    </recommendedName>
</protein>
<proteinExistence type="predicted"/>
<name>A0AAN8PTH5_PATCE</name>
<evidence type="ECO:0000256" key="1">
    <source>
        <dbReference type="ARBA" id="ARBA00023157"/>
    </source>
</evidence>
<evidence type="ECO:0000313" key="5">
    <source>
        <dbReference type="Proteomes" id="UP001347796"/>
    </source>
</evidence>
<keyword evidence="1" id="KW-1015">Disulfide bond</keyword>
<evidence type="ECO:0000256" key="2">
    <source>
        <dbReference type="SAM" id="SignalP"/>
    </source>
</evidence>
<dbReference type="SMART" id="SM00741">
    <property type="entry name" value="SapB"/>
    <property type="match status" value="1"/>
</dbReference>
<comment type="caution">
    <text evidence="4">The sequence shown here is derived from an EMBL/GenBank/DDBJ whole genome shotgun (WGS) entry which is preliminary data.</text>
</comment>
<evidence type="ECO:0000259" key="3">
    <source>
        <dbReference type="PROSITE" id="PS50015"/>
    </source>
</evidence>
<feature type="signal peptide" evidence="2">
    <location>
        <begin position="1"/>
        <end position="19"/>
    </location>
</feature>
<gene>
    <name evidence="4" type="ORF">SNE40_011130</name>
</gene>
<feature type="domain" description="Saposin B-type" evidence="3">
    <location>
        <begin position="47"/>
        <end position="135"/>
    </location>
</feature>